<dbReference type="InterPro" id="IPR004165">
    <property type="entry name" value="CoA_trans_fam_I"/>
</dbReference>
<dbReference type="GO" id="GO:0046952">
    <property type="term" value="P:ketone body catabolic process"/>
    <property type="evidence" value="ECO:0007669"/>
    <property type="project" value="InterPro"/>
</dbReference>
<dbReference type="Gene3D" id="3.40.1080.10">
    <property type="entry name" value="Glutaconate Coenzyme A-transferase"/>
    <property type="match status" value="2"/>
</dbReference>
<dbReference type="InterPro" id="IPR037171">
    <property type="entry name" value="NagB/RpiA_transferase-like"/>
</dbReference>
<evidence type="ECO:0000256" key="3">
    <source>
        <dbReference type="PIRNR" id="PIRNR000858"/>
    </source>
</evidence>
<dbReference type="InterPro" id="IPR014388">
    <property type="entry name" value="3-oxoacid_CoA-transferase"/>
</dbReference>
<keyword evidence="6" id="KW-1185">Reference proteome</keyword>
<dbReference type="EMBL" id="CP036260">
    <property type="protein sequence ID" value="QDR83467.1"/>
    <property type="molecule type" value="Genomic_DNA"/>
</dbReference>
<evidence type="ECO:0000313" key="5">
    <source>
        <dbReference type="EMBL" id="QDR83467.1"/>
    </source>
</evidence>
<gene>
    <name evidence="5" type="primary">carA_5</name>
    <name evidence="5" type="ORF">SPTER_49580</name>
</gene>
<sequence length="523" mass="55820">MGKSKVISAKAAANLIKDGDTLGIQGIITASTPVDLMAAVRDKYLETQSPKGITVFHVSGIGDGKDGGMNMFAQEGLIGKLICGHIGTSPKLFPLITENKFPTFVVPQGVLTQLTRAIGAKRPGVITSVGLKTYADPRVEGCKANQAAYDLSEEEQVVEVLKIKDKDYLLYKSFPVNVCFIKATTADVDGNLSIEKEAVRLSSLELALATKNSGGIVIAQVERLTEAHTIKPHDVVVPGVLVDHIVLASEVGRRQFYAIPEFHPEWCGETRLPLDQIASMGLSERKICGRRAALELKEGALVNLGIGMPEAVAAVAAEEGFSSKINLTIEAGSFGGVPQSGLAITASTNVEAIISHADMFIFYDGGGIDLSVLGAAEIDKQGNVNVSKFAGRTVGPGGFVNITQSTQNIVFVGTFMAGKTKTEIKDGKLNIIEDGKASKFVEKVEQITFSGEYANETGKNILYVTERAVFKLTPAGVELIEIAPGVDLEQHILAKMAFQPIVSKELKTMDPRIFTDAVMNLTI</sequence>
<keyword evidence="5" id="KW-0614">Plasmid</keyword>
<dbReference type="PANTHER" id="PTHR43293">
    <property type="entry name" value="ACETATE COA-TRANSFERASE YDIF"/>
    <property type="match status" value="1"/>
</dbReference>
<accession>A0A517E1I9</accession>
<reference evidence="5 6" key="1">
    <citation type="submission" date="2019-02" db="EMBL/GenBank/DDBJ databases">
        <title>Closed genome of Sporomusa termitida DSM 4440.</title>
        <authorList>
            <person name="Poehlein A."/>
            <person name="Daniel R."/>
        </authorList>
    </citation>
    <scope>NUCLEOTIDE SEQUENCE [LARGE SCALE GENOMIC DNA]</scope>
    <source>
        <strain evidence="5 6">DSM 4440</strain>
        <plasmid evidence="6">pspter</plasmid>
    </source>
</reference>
<organism evidence="5 6">
    <name type="scientific">Sporomusa termitida</name>
    <dbReference type="NCBI Taxonomy" id="2377"/>
    <lineage>
        <taxon>Bacteria</taxon>
        <taxon>Bacillati</taxon>
        <taxon>Bacillota</taxon>
        <taxon>Negativicutes</taxon>
        <taxon>Selenomonadales</taxon>
        <taxon>Sporomusaceae</taxon>
        <taxon>Sporomusa</taxon>
    </lineage>
</organism>
<dbReference type="AlphaFoldDB" id="A0A517E1I9"/>
<dbReference type="PANTHER" id="PTHR43293:SF1">
    <property type="entry name" value="ACETATE COA-TRANSFERASE YDIF"/>
    <property type="match status" value="1"/>
</dbReference>
<dbReference type="Proteomes" id="UP000320776">
    <property type="component" value="Plasmid pSPTER"/>
</dbReference>
<dbReference type="OrthoDB" id="9805230at2"/>
<geneLocation type="plasmid" evidence="6">
    <name>pspter</name>
</geneLocation>
<evidence type="ECO:0000256" key="4">
    <source>
        <dbReference type="PIRSR" id="PIRSR000858-1"/>
    </source>
</evidence>
<dbReference type="EC" id="2.8.3.23" evidence="5"/>
<evidence type="ECO:0000313" key="6">
    <source>
        <dbReference type="Proteomes" id="UP000320776"/>
    </source>
</evidence>
<dbReference type="GO" id="GO:0008410">
    <property type="term" value="F:CoA-transferase activity"/>
    <property type="evidence" value="ECO:0007669"/>
    <property type="project" value="InterPro"/>
</dbReference>
<dbReference type="RefSeq" id="WP_144353146.1">
    <property type="nucleotide sequence ID" value="NZ_CP036260.1"/>
</dbReference>
<dbReference type="SMART" id="SM00882">
    <property type="entry name" value="CoA_trans"/>
    <property type="match status" value="2"/>
</dbReference>
<dbReference type="SUPFAM" id="SSF100950">
    <property type="entry name" value="NagB/RpiA/CoA transferase-like"/>
    <property type="match status" value="2"/>
</dbReference>
<protein>
    <submittedName>
        <fullName evidence="5">Caffeate CoA-transferase</fullName>
        <ecNumber evidence="5">2.8.3.23</ecNumber>
    </submittedName>
</protein>
<keyword evidence="2 3" id="KW-0808">Transferase</keyword>
<evidence type="ECO:0000256" key="2">
    <source>
        <dbReference type="ARBA" id="ARBA00022679"/>
    </source>
</evidence>
<evidence type="ECO:0000256" key="1">
    <source>
        <dbReference type="ARBA" id="ARBA00007154"/>
    </source>
</evidence>
<dbReference type="Pfam" id="PF01144">
    <property type="entry name" value="CoA_trans"/>
    <property type="match status" value="1"/>
</dbReference>
<proteinExistence type="inferred from homology"/>
<feature type="active site" description="5-glutamyl coenzyme A thioester intermediate" evidence="4">
    <location>
        <position position="330"/>
    </location>
</feature>
<dbReference type="PIRSF" id="PIRSF000858">
    <property type="entry name" value="SCOT-t"/>
    <property type="match status" value="1"/>
</dbReference>
<dbReference type="KEGG" id="sted:SPTER_49580"/>
<comment type="similarity">
    <text evidence="1 3">Belongs to the 3-oxoacid CoA-transferase family.</text>
</comment>
<name>A0A517E1I9_9FIRM</name>